<accession>A0AA36I8A5</accession>
<feature type="domain" description="Sacsin/Nov" evidence="2">
    <location>
        <begin position="1536"/>
        <end position="1676"/>
    </location>
</feature>
<dbReference type="Proteomes" id="UP001178507">
    <property type="component" value="Unassembled WGS sequence"/>
</dbReference>
<feature type="domain" description="Sacsin/Nov" evidence="2">
    <location>
        <begin position="50"/>
        <end position="293"/>
    </location>
</feature>
<dbReference type="NCBIfam" id="NF047352">
    <property type="entry name" value="P_loop_sacsin"/>
    <property type="match status" value="2"/>
</dbReference>
<name>A0AA36I8A5_9DINO</name>
<evidence type="ECO:0000313" key="4">
    <source>
        <dbReference type="Proteomes" id="UP001178507"/>
    </source>
</evidence>
<proteinExistence type="predicted"/>
<organism evidence="3 4">
    <name type="scientific">Effrenium voratum</name>
    <dbReference type="NCBI Taxonomy" id="2562239"/>
    <lineage>
        <taxon>Eukaryota</taxon>
        <taxon>Sar</taxon>
        <taxon>Alveolata</taxon>
        <taxon>Dinophyceae</taxon>
        <taxon>Suessiales</taxon>
        <taxon>Symbiodiniaceae</taxon>
        <taxon>Effrenium</taxon>
    </lineage>
</organism>
<dbReference type="InterPro" id="IPR036890">
    <property type="entry name" value="HATPase_C_sf"/>
</dbReference>
<comment type="caution">
    <text evidence="3">The sequence shown here is derived from an EMBL/GenBank/DDBJ whole genome shotgun (WGS) entry which is preliminary data.</text>
</comment>
<dbReference type="Pfam" id="PF25794">
    <property type="entry name" value="SACS"/>
    <property type="match status" value="2"/>
</dbReference>
<feature type="compositionally biased region" description="Low complexity" evidence="1">
    <location>
        <begin position="794"/>
        <end position="811"/>
    </location>
</feature>
<dbReference type="InterPro" id="IPR058210">
    <property type="entry name" value="SACS/Nov_dom"/>
</dbReference>
<dbReference type="GO" id="GO:0030544">
    <property type="term" value="F:Hsp70 protein binding"/>
    <property type="evidence" value="ECO:0007669"/>
    <property type="project" value="TreeGrafter"/>
</dbReference>
<dbReference type="EMBL" id="CAUJNA010000914">
    <property type="protein sequence ID" value="CAJ1382567.1"/>
    <property type="molecule type" value="Genomic_DNA"/>
</dbReference>
<dbReference type="PANTHER" id="PTHR15600">
    <property type="entry name" value="SACSIN"/>
    <property type="match status" value="1"/>
</dbReference>
<evidence type="ECO:0000313" key="3">
    <source>
        <dbReference type="EMBL" id="CAJ1382567.1"/>
    </source>
</evidence>
<gene>
    <name evidence="3" type="ORF">EVOR1521_LOCUS9923</name>
</gene>
<protein>
    <recommendedName>
        <fullName evidence="2">Sacsin/Nov domain-containing protein</fullName>
    </recommendedName>
</protein>
<evidence type="ECO:0000259" key="2">
    <source>
        <dbReference type="Pfam" id="PF25794"/>
    </source>
</evidence>
<evidence type="ECO:0000256" key="1">
    <source>
        <dbReference type="SAM" id="MobiDB-lite"/>
    </source>
</evidence>
<dbReference type="PANTHER" id="PTHR15600:SF42">
    <property type="entry name" value="SACSIN"/>
    <property type="match status" value="1"/>
</dbReference>
<dbReference type="SUPFAM" id="SSF55874">
    <property type="entry name" value="ATPase domain of HSP90 chaperone/DNA topoisomerase II/histidine kinase"/>
    <property type="match status" value="2"/>
</dbReference>
<keyword evidence="4" id="KW-1185">Reference proteome</keyword>
<sequence length="1704" mass="189156">MASADAEELVKQLQAQLNAQGQLDAESLSSLVRQLDKDQNDWCEAAGQSEPLTTRLKNLLKDYPADVGLFKEMVQNADDAGAGRVHFVWDTRKLAKQSLLTPEMAAWQTNCLWAYNDAIFTEQDFEAICRLGVGGKRGSSERIGRFGLGFNSVYNLTDLPSVLSQDMVLFLDPHVTHLARKGASSQKPGIKLRFLKANVLERFRDQFEPYQLLGCDMDASSSPFQGTLIRIPFRTKETAKKSEISSIVVNDEMMEALCQQFQQEAFQWLLFLQNVQEISMSVLKDGSASPQNLFTMSLASATAKLKRPSLVTDKSATRSTLMAKELEILCKGETSKVRRYYLFTDTQHGFRSRVCLAVPERTREQDGDEEGRVFCFLPLPRNIDLGLRLHVHAPLNMAQDRRSMLLDNRIGESEQELVRHNFALLDDLIPSALLACLKDLAVKRNQMPPGHFFALFPSLLHKGGALAPDRIAKSFYARLLDGSSFPLPVAAPAGRQTRVEAPPERWVKITEAVFVPAGNAAVEQVPQALLDSVVEALLRCGVPCVDAPPEVIDSFGRTEQRKPTILTPAWLRQHLRALGKGAPSHALDESSGTSIFAQLKPKDVADFLEFCLSDGLAADLQDVPLLICEDETMVHAFSHKEKAVAALVPQSPLERRLFPNKDGRKLILASRLEARPLVWAKLKQMAAKWENPQAASVPSFQCKFVNFQLLTEALQRLLPRTWNDRVPKVAVTDYIEWVEDWLQAMWKWLDDKDIPLSRMVYWPLIPSVGDEQSVGLFRIPEATKLILFSGTAAPSAPAPPAATASEADTASGYPTEGVPSPSDSQGSLMQELLLRLHCQPVMEPPWLLAHHEKQLRTCVHANSPEGLLRSMHYAGSLLVGPQAKHPSDALFANLCKNLTAKHVKALLSMAATVHKEGCLCNLTGANWKCHCEVLRGLPLLCRFNRPSLYISLSESAKGGELWVLPETCPQVVAALRAAQMELRTCAEISEEVLAAPVTADGFSAAALLRDLALSRPRWCDVLLQHIFPWALQSGSEVRQAVMRAVIYHWRDMELAGHGPCLEGLQRIPFVGTAGGQMVCADQALEPTEQLRSLYPEKGPFPDAVWLSGECRALLRFRAALSYEELAERLGFLHHQEVKRREGGKEAPEVAPAVLQVAQALVRYVCENVSPAMEDESKTPKAPKSEGFWPFDFMTDTKEKKSEQKLSGDQLMSIQSKLKRCFWLPPLSAPGGWPPEAPWRGATSGLCCAEEVRLASEEFLVGMVRPLIGLTSARGGAARLPRRFLESLGLSEKPENGLLNEQLQRMEEWATSLPDAKREVHASWITRCLYDHIYPILLREAVIKEYVSDKTKRLWVPQGGFLPISRMARQSIEFPPYLVKAPAEWKEKVPDLWAKINTCFGVQDYSEALGCIAEAAGGELDLQSLDIAVRLVMAITDKLQQERAQSAPAAAGSKMDILMPTAESQLRPARECVFNNMTWLPEVETAHLNLGNYCLVHPKISHTVAHTCGCRGVSLVVAKDATEMHGADWCEAAGQSEPITTRLKNLLKDYPADVSMFKEMVQNADDAGATEVHIVWDWRQHRKQSLLTPDMDRWQGPGLWVYNDAQFTAKDFDSICRLGVGGKREQSRKIGRFGLGFNSVYNFTDLPSILSGDMVLFLDPHVHHLSAMGASVQKPGILLRFLKIKAGNCGGATQHFGPLRPQAKI</sequence>
<feature type="region of interest" description="Disordered" evidence="1">
    <location>
        <begin position="794"/>
        <end position="825"/>
    </location>
</feature>
<reference evidence="3" key="1">
    <citation type="submission" date="2023-08" db="EMBL/GenBank/DDBJ databases">
        <authorList>
            <person name="Chen Y."/>
            <person name="Shah S."/>
            <person name="Dougan E. K."/>
            <person name="Thang M."/>
            <person name="Chan C."/>
        </authorList>
    </citation>
    <scope>NUCLEOTIDE SEQUENCE</scope>
</reference>
<dbReference type="InterPro" id="IPR052972">
    <property type="entry name" value="Sacsin_chaperone_reg"/>
</dbReference>